<proteinExistence type="predicted"/>
<sequence>MVVTESTHRSRGETTMTVQERLTPAGAARLLELRRAEFDLAVRLGHIRTEPAAPGPHAGPEGHVRPGVPGGPRRIAREEIDRLRGAPGFPEALRERVRTVGTREGAELLAIAPARFTRLARTGHLVPITYYINRYHAVVWLYLAEELTEFAGSRPDLLTGRTPPRDRLLLDLGEDRRPRTWRARRLELLLRAAADDTWARAAALASALDPDTLADTVPAPVDRARLRGLLPPVDGTRSRSAAARETAERLARADHPDEIRRLRAHLAGELTRARAEETALPHTPLPGTGTLDTTPSPVPSGPAPGPGAEQAPLRFRPGPAGIAGTSWTTGACAHPVRFTGEPRRAVHPSTAPARTAATGPAPRTSAHRTPQPRATRPRTLTSPPGADRSHRTDPPEAHTTPAPRATARRRAAARGLLDRLRPRWTRPTR</sequence>
<evidence type="ECO:0000256" key="1">
    <source>
        <dbReference type="SAM" id="MobiDB-lite"/>
    </source>
</evidence>
<feature type="compositionally biased region" description="Basic and acidic residues" evidence="1">
    <location>
        <begin position="387"/>
        <end position="396"/>
    </location>
</feature>
<feature type="region of interest" description="Disordered" evidence="1">
    <location>
        <begin position="50"/>
        <end position="72"/>
    </location>
</feature>
<dbReference type="InterPro" id="IPR045652">
    <property type="entry name" value="DUF6397"/>
</dbReference>
<evidence type="ECO:0000313" key="3">
    <source>
        <dbReference type="Proteomes" id="UP000002357"/>
    </source>
</evidence>
<evidence type="ECO:0000313" key="2">
    <source>
        <dbReference type="EMBL" id="EFG10755.1"/>
    </source>
</evidence>
<accession>E2Q2P4</accession>
<dbReference type="KEGG" id="sclf:BB341_00150"/>
<name>E2Q2P4_STRCL</name>
<feature type="region of interest" description="Disordered" evidence="1">
    <location>
        <begin position="229"/>
        <end position="251"/>
    </location>
</feature>
<feature type="compositionally biased region" description="Low complexity" evidence="1">
    <location>
        <begin position="348"/>
        <end position="381"/>
    </location>
</feature>
<reference evidence="2 3" key="1">
    <citation type="journal article" date="2010" name="Genome Biol. Evol.">
        <title>The sequence of a 1.8-mb bacterial linear plasmid reveals a rich evolutionary reservoir of secondary metabolic pathways.</title>
        <authorList>
            <person name="Medema M.H."/>
            <person name="Trefzer A."/>
            <person name="Kovalchuk A."/>
            <person name="van den Berg M."/>
            <person name="Mueller U."/>
            <person name="Heijne W."/>
            <person name="Wu L."/>
            <person name="Alam M.T."/>
            <person name="Ronning C.M."/>
            <person name="Nierman W.C."/>
            <person name="Bovenberg R.A.L."/>
            <person name="Breitling R."/>
            <person name="Takano E."/>
        </authorList>
    </citation>
    <scope>NUCLEOTIDE SEQUENCE [LARGE SCALE GENOMIC DNA]</scope>
    <source>
        <strain evidence="3">ATCC 27064 / DSM 738 / JCM 4710 / NBRC 13307 / NCIMB 12785 / NRRL 3585 / VKM Ac-602</strain>
    </source>
</reference>
<protein>
    <submittedName>
        <fullName evidence="2">Uncharacterized protein</fullName>
    </submittedName>
</protein>
<dbReference type="Pfam" id="PF19934">
    <property type="entry name" value="DUF6397"/>
    <property type="match status" value="1"/>
</dbReference>
<feature type="region of interest" description="Disordered" evidence="1">
    <location>
        <begin position="338"/>
        <end position="429"/>
    </location>
</feature>
<feature type="compositionally biased region" description="Low complexity" evidence="1">
    <location>
        <begin position="280"/>
        <end position="295"/>
    </location>
</feature>
<dbReference type="eggNOG" id="ENOG5033V4B">
    <property type="taxonomic scope" value="Bacteria"/>
</dbReference>
<feature type="compositionally biased region" description="Pro residues" evidence="1">
    <location>
        <begin position="296"/>
        <end position="305"/>
    </location>
</feature>
<feature type="region of interest" description="Disordered" evidence="1">
    <location>
        <begin position="273"/>
        <end position="318"/>
    </location>
</feature>
<dbReference type="STRING" id="1901.BB341_00150"/>
<dbReference type="EMBL" id="CM000913">
    <property type="protein sequence ID" value="EFG10755.1"/>
    <property type="molecule type" value="Genomic_DNA"/>
</dbReference>
<organism evidence="2 3">
    <name type="scientific">Streptomyces clavuligerus</name>
    <dbReference type="NCBI Taxonomy" id="1901"/>
    <lineage>
        <taxon>Bacteria</taxon>
        <taxon>Bacillati</taxon>
        <taxon>Actinomycetota</taxon>
        <taxon>Actinomycetes</taxon>
        <taxon>Kitasatosporales</taxon>
        <taxon>Streptomycetaceae</taxon>
        <taxon>Streptomyces</taxon>
    </lineage>
</organism>
<dbReference type="Proteomes" id="UP000002357">
    <property type="component" value="Chromosome"/>
</dbReference>
<keyword evidence="3" id="KW-1185">Reference proteome</keyword>
<dbReference type="AlphaFoldDB" id="E2Q2P4"/>
<gene>
    <name evidence="2" type="ORF">SCLAV_5688</name>
</gene>